<dbReference type="GO" id="GO:0005737">
    <property type="term" value="C:cytoplasm"/>
    <property type="evidence" value="ECO:0007669"/>
    <property type="project" value="TreeGrafter"/>
</dbReference>
<dbReference type="RefSeq" id="XP_018298341.1">
    <property type="nucleotide sequence ID" value="XM_018429888.1"/>
</dbReference>
<dbReference type="OrthoDB" id="498286at2759"/>
<dbReference type="Proteomes" id="UP000077315">
    <property type="component" value="Unassembled WGS sequence"/>
</dbReference>
<evidence type="ECO:0000313" key="1">
    <source>
        <dbReference type="EMBL" id="OAD80301.1"/>
    </source>
</evidence>
<dbReference type="GO" id="GO:0006044">
    <property type="term" value="P:N-acetylglucosamine metabolic process"/>
    <property type="evidence" value="ECO:0007669"/>
    <property type="project" value="TreeGrafter"/>
</dbReference>
<dbReference type="PANTHER" id="PTHR35020:SF2">
    <property type="entry name" value="N-ACETYLGLUCOSAMINE-INDUCED PROTEIN 1"/>
    <property type="match status" value="1"/>
</dbReference>
<dbReference type="EMBL" id="KV440971">
    <property type="protein sequence ID" value="OAD80301.1"/>
    <property type="molecule type" value="Genomic_DNA"/>
</dbReference>
<gene>
    <name evidence="1" type="ORF">PHYBLDRAFT_137853</name>
</gene>
<dbReference type="STRING" id="763407.A0A167QUM1"/>
<reference evidence="2" key="1">
    <citation type="submission" date="2015-06" db="EMBL/GenBank/DDBJ databases">
        <title>Expansion of signal transduction pathways in fungi by whole-genome duplication.</title>
        <authorList>
            <consortium name="DOE Joint Genome Institute"/>
            <person name="Corrochano L.M."/>
            <person name="Kuo A."/>
            <person name="Marcet-Houben M."/>
            <person name="Polaino S."/>
            <person name="Salamov A."/>
            <person name="Villalobos J.M."/>
            <person name="Alvarez M.I."/>
            <person name="Avalos J."/>
            <person name="Benito E.P."/>
            <person name="Benoit I."/>
            <person name="Burger G."/>
            <person name="Camino L.P."/>
            <person name="Canovas D."/>
            <person name="Cerda-Olmedo E."/>
            <person name="Cheng J.-F."/>
            <person name="Dominguez A."/>
            <person name="Elias M."/>
            <person name="Eslava A.P."/>
            <person name="Glaser F."/>
            <person name="Grimwood J."/>
            <person name="Gutierrez G."/>
            <person name="Heitman J."/>
            <person name="Henrissat B."/>
            <person name="Iturriaga E.A."/>
            <person name="Lang B.F."/>
            <person name="Lavin J.L."/>
            <person name="Lee S."/>
            <person name="Li W."/>
            <person name="Lindquist E."/>
            <person name="Lopez-Garcia S."/>
            <person name="Luque E.M."/>
            <person name="Marcos A.T."/>
            <person name="Martin J."/>
            <person name="McCluskey K."/>
            <person name="Medina H.R."/>
            <person name="Miralles-Duran A."/>
            <person name="Miyazaki A."/>
            <person name="Munoz-Torres E."/>
            <person name="Oguiza J.A."/>
            <person name="Ohm R."/>
            <person name="Olmedo M."/>
            <person name="Orejas M."/>
            <person name="Ortiz-Castellanos L."/>
            <person name="Pisabarro A.G."/>
            <person name="Rodriguez-Romero J."/>
            <person name="Ruiz-Herrera J."/>
            <person name="Ruiz-Vazquez R."/>
            <person name="Sanz C."/>
            <person name="Schackwitz W."/>
            <person name="Schmutz J."/>
            <person name="Shahriari M."/>
            <person name="Shelest E."/>
            <person name="Silva-Franco F."/>
            <person name="Soanes D."/>
            <person name="Syed K."/>
            <person name="Tagua V.G."/>
            <person name="Talbot N.J."/>
            <person name="Thon M."/>
            <person name="De vries R.P."/>
            <person name="Wiebenga A."/>
            <person name="Yadav J.S."/>
            <person name="Braun E.L."/>
            <person name="Baker S."/>
            <person name="Garre V."/>
            <person name="Horwitz B."/>
            <person name="Torres-Martinez S."/>
            <person name="Idnurm A."/>
            <person name="Herrera-Estrella A."/>
            <person name="Gabaldon T."/>
            <person name="Grigoriev I.V."/>
        </authorList>
    </citation>
    <scope>NUCLEOTIDE SEQUENCE [LARGE SCALE GENOMIC DNA]</scope>
    <source>
        <strain evidence="2">NRRL 1555(-)</strain>
    </source>
</reference>
<dbReference type="InterPro" id="IPR022036">
    <property type="entry name" value="DUF3605"/>
</dbReference>
<dbReference type="VEuPathDB" id="FungiDB:PHYBLDRAFT_137853"/>
<dbReference type="PANTHER" id="PTHR35020">
    <property type="entry name" value="N-ACETYLGLUCOSAMINE-INDUCED PROTEIN 1"/>
    <property type="match status" value="1"/>
</dbReference>
<keyword evidence="2" id="KW-1185">Reference proteome</keyword>
<dbReference type="AlphaFoldDB" id="A0A167QUM1"/>
<protein>
    <submittedName>
        <fullName evidence="1">Uncharacterized protein</fullName>
    </submittedName>
</protein>
<evidence type="ECO:0000313" key="2">
    <source>
        <dbReference type="Proteomes" id="UP000077315"/>
    </source>
</evidence>
<proteinExistence type="predicted"/>
<organism evidence="1 2">
    <name type="scientific">Phycomyces blakesleeanus (strain ATCC 8743b / DSM 1359 / FGSC 10004 / NBRC 33097 / NRRL 1555)</name>
    <dbReference type="NCBI Taxonomy" id="763407"/>
    <lineage>
        <taxon>Eukaryota</taxon>
        <taxon>Fungi</taxon>
        <taxon>Fungi incertae sedis</taxon>
        <taxon>Mucoromycota</taxon>
        <taxon>Mucoromycotina</taxon>
        <taxon>Mucoromycetes</taxon>
        <taxon>Mucorales</taxon>
        <taxon>Phycomycetaceae</taxon>
        <taxon>Phycomyces</taxon>
    </lineage>
</organism>
<dbReference type="InParanoid" id="A0A167QUM1"/>
<accession>A0A167QUM1</accession>
<dbReference type="Pfam" id="PF12239">
    <property type="entry name" value="DUF3605"/>
    <property type="match status" value="1"/>
</dbReference>
<name>A0A167QUM1_PHYB8</name>
<dbReference type="GeneID" id="28990794"/>
<sequence>MSPNIKTIQSNLVPNEPKIPVKGSFSWEQVYYYVSTNQIKQIHRSKAVQAEYDNWIKDTLSRYGTIENYLLSTKLHFPSDEPADHPATIILPNDFPYDVQEGISHILIWSRLPLTRSQIQQILEEKYGQESWEWVFWVNPPEIQSVRKLPHVHVFLRCRFNS</sequence>